<evidence type="ECO:0000313" key="1">
    <source>
        <dbReference type="EMBL" id="MBB5234344.1"/>
    </source>
</evidence>
<protein>
    <submittedName>
        <fullName evidence="1">LmbE family N-acetylglucosaminyl deacetylase</fullName>
    </submittedName>
</protein>
<dbReference type="SUPFAM" id="SSF102588">
    <property type="entry name" value="LmbE-like"/>
    <property type="match status" value="1"/>
</dbReference>
<dbReference type="Proteomes" id="UP000525389">
    <property type="component" value="Unassembled WGS sequence"/>
</dbReference>
<dbReference type="AlphaFoldDB" id="A0A7W8GFD3"/>
<sequence length="247" mass="26937">MPRTLLMLATFGLEIVEVGGTLAKHVAAGDTVHAAVTLARPESRAGIEAAARVLGVQSVRFLDFTAGEVSLDLPSKITLVSLFRELHPDILITQEPEHSYQDLDPDRRVAMLLYLEAAAIAGRSWRQEECGGHPPHLIPSVYFMTPLHPNCVVEIGSTFALKQQAMNVLESQMRFTAQMLRSRLDAGALQHIVPNGEVGGDDLELGRALHLEMNKADALSHGLLSHSGATLAEAFRHMNPFRLEALL</sequence>
<comment type="caution">
    <text evidence="1">The sequence shown here is derived from an EMBL/GenBank/DDBJ whole genome shotgun (WGS) entry which is preliminary data.</text>
</comment>
<dbReference type="Gene3D" id="3.40.50.10320">
    <property type="entry name" value="LmbE-like"/>
    <property type="match status" value="1"/>
</dbReference>
<accession>A0A7W8GFD3</accession>
<organism evidence="1 2">
    <name type="scientific">Deinococcus budaensis</name>
    <dbReference type="NCBI Taxonomy" id="1665626"/>
    <lineage>
        <taxon>Bacteria</taxon>
        <taxon>Thermotogati</taxon>
        <taxon>Deinococcota</taxon>
        <taxon>Deinococci</taxon>
        <taxon>Deinococcales</taxon>
        <taxon>Deinococcaceae</taxon>
        <taxon>Deinococcus</taxon>
    </lineage>
</organism>
<gene>
    <name evidence="1" type="ORF">HNQ09_001782</name>
</gene>
<name>A0A7W8GFD3_9DEIO</name>
<reference evidence="1 2" key="1">
    <citation type="submission" date="2020-08" db="EMBL/GenBank/DDBJ databases">
        <title>Genomic Encyclopedia of Type Strains, Phase IV (KMG-IV): sequencing the most valuable type-strain genomes for metagenomic binning, comparative biology and taxonomic classification.</title>
        <authorList>
            <person name="Goeker M."/>
        </authorList>
    </citation>
    <scope>NUCLEOTIDE SEQUENCE [LARGE SCALE GENOMIC DNA]</scope>
    <source>
        <strain evidence="1 2">DSM 101791</strain>
    </source>
</reference>
<dbReference type="RefSeq" id="WP_246363235.1">
    <property type="nucleotide sequence ID" value="NZ_JACHFN010000005.1"/>
</dbReference>
<evidence type="ECO:0000313" key="2">
    <source>
        <dbReference type="Proteomes" id="UP000525389"/>
    </source>
</evidence>
<dbReference type="InterPro" id="IPR024078">
    <property type="entry name" value="LmbE-like_dom_sf"/>
</dbReference>
<proteinExistence type="predicted"/>
<keyword evidence="2" id="KW-1185">Reference proteome</keyword>
<dbReference type="EMBL" id="JACHFN010000005">
    <property type="protein sequence ID" value="MBB5234344.1"/>
    <property type="molecule type" value="Genomic_DNA"/>
</dbReference>